<reference evidence="2" key="1">
    <citation type="submission" date="2021-02" db="EMBL/GenBank/DDBJ databases">
        <authorList>
            <person name="Dougan E. K."/>
            <person name="Rhodes N."/>
            <person name="Thang M."/>
            <person name="Chan C."/>
        </authorList>
    </citation>
    <scope>NUCLEOTIDE SEQUENCE</scope>
</reference>
<dbReference type="EMBL" id="CAJNNW010027903">
    <property type="protein sequence ID" value="CAE8693732.1"/>
    <property type="molecule type" value="Genomic_DNA"/>
</dbReference>
<name>A0A813K0C1_POLGL</name>
<feature type="non-terminal residue" evidence="2">
    <location>
        <position position="122"/>
    </location>
</feature>
<feature type="compositionally biased region" description="Low complexity" evidence="1">
    <location>
        <begin position="50"/>
        <end position="70"/>
    </location>
</feature>
<evidence type="ECO:0000313" key="2">
    <source>
        <dbReference type="EMBL" id="CAE8693732.1"/>
    </source>
</evidence>
<evidence type="ECO:0000256" key="1">
    <source>
        <dbReference type="SAM" id="MobiDB-lite"/>
    </source>
</evidence>
<feature type="compositionally biased region" description="Low complexity" evidence="1">
    <location>
        <begin position="29"/>
        <end position="38"/>
    </location>
</feature>
<proteinExistence type="predicted"/>
<evidence type="ECO:0000313" key="3">
    <source>
        <dbReference type="Proteomes" id="UP000626109"/>
    </source>
</evidence>
<organism evidence="2 3">
    <name type="scientific">Polarella glacialis</name>
    <name type="common">Dinoflagellate</name>
    <dbReference type="NCBI Taxonomy" id="89957"/>
    <lineage>
        <taxon>Eukaryota</taxon>
        <taxon>Sar</taxon>
        <taxon>Alveolata</taxon>
        <taxon>Dinophyceae</taxon>
        <taxon>Suessiales</taxon>
        <taxon>Suessiaceae</taxon>
        <taxon>Polarella</taxon>
    </lineage>
</organism>
<protein>
    <submittedName>
        <fullName evidence="2">Uncharacterized protein</fullName>
    </submittedName>
</protein>
<gene>
    <name evidence="2" type="ORF">PGLA2088_LOCUS28503</name>
</gene>
<dbReference type="Proteomes" id="UP000626109">
    <property type="component" value="Unassembled WGS sequence"/>
</dbReference>
<accession>A0A813K0C1</accession>
<feature type="region of interest" description="Disordered" evidence="1">
    <location>
        <begin position="19"/>
        <end position="76"/>
    </location>
</feature>
<comment type="caution">
    <text evidence="2">The sequence shown here is derived from an EMBL/GenBank/DDBJ whole genome shotgun (WGS) entry which is preliminary data.</text>
</comment>
<dbReference type="AlphaFoldDB" id="A0A813K0C1"/>
<sequence length="122" mass="13786">MYAMSLFLFVPDAKHRARTVSGGYSHSLHQQQQQQQHQQEGEEEGRRRTATTTTTTTTTRTTTRTRTTTTTKRDKQSADVLRRLELFLDTALASSTSNCHHLITARPDSQKSCVLVSRGLHV</sequence>